<dbReference type="KEGG" id="rei:IE4771_PE00226"/>
<dbReference type="RefSeq" id="WP_010054617.1">
    <property type="nucleotide sequence ID" value="NZ_CP006988.1"/>
</dbReference>
<name>A0A060I7S9_RHIET</name>
<keyword evidence="1" id="KW-0614">Plasmid</keyword>
<evidence type="ECO:0000313" key="3">
    <source>
        <dbReference type="Proteomes" id="UP000027180"/>
    </source>
</evidence>
<evidence type="ECO:0000313" key="2">
    <source>
        <dbReference type="EMBL" id="AIC31451.1"/>
    </source>
</evidence>
<protein>
    <submittedName>
        <fullName evidence="1">Uncharacterized protein</fullName>
    </submittedName>
</protein>
<dbReference type="Proteomes" id="UP000027180">
    <property type="component" value="Plasmid pRetIE4771b"/>
</dbReference>
<evidence type="ECO:0000313" key="1">
    <source>
        <dbReference type="EMBL" id="AIC29809.1"/>
    </source>
</evidence>
<dbReference type="Proteomes" id="UP000027180">
    <property type="component" value="Plasmid pRetIE4771e"/>
</dbReference>
<geneLocation type="plasmid" evidence="1 3">
    <name>pRetIE4771b</name>
</geneLocation>
<reference evidence="1 3" key="1">
    <citation type="submission" date="2013-12" db="EMBL/GenBank/DDBJ databases">
        <title>Complete genome sequence of Rhizobium etli bv. mimosae IE4771.</title>
        <authorList>
            <person name="Bustos P."/>
            <person name="Santamaria R.I."/>
            <person name="Lozano L."/>
            <person name="Ormeno-Orrillo E."/>
            <person name="Rogel M.A."/>
            <person name="Romero D."/>
            <person name="Cevallos M.A."/>
            <person name="Martinez-Romero E."/>
            <person name="Gonzalez V."/>
        </authorList>
    </citation>
    <scope>NUCLEOTIDE SEQUENCE [LARGE SCALE GENOMIC DNA]</scope>
    <source>
        <strain evidence="1 3">IE4771</strain>
        <plasmid evidence="3">Plasmid pRetIE4771b</plasmid>
        <plasmid evidence="3">Plasmid pRetIE4771e</plasmid>
        <plasmid evidence="1">pRetIE4771b</plasmid>
        <plasmid evidence="2">pRetIE4771e</plasmid>
    </source>
</reference>
<sequence length="80" mass="9167">MSENFSAKETFAIYGESATTIIYVRDGYATEEKTFPTMRDAIDYLKAFDPIPLGIDLHIRAHGRDIPFNRDNIAKLMREP</sequence>
<dbReference type="EMBL" id="CP006991">
    <property type="protein sequence ID" value="AIC31451.1"/>
    <property type="molecule type" value="Genomic_DNA"/>
</dbReference>
<dbReference type="HOGENOM" id="CLU_2571436_0_0_5"/>
<proteinExistence type="predicted"/>
<dbReference type="AlphaFoldDB" id="A0A060I7S9"/>
<geneLocation type="plasmid" evidence="2 3">
    <name>pRetIE4771e</name>
</geneLocation>
<accession>A0A060I7S9</accession>
<dbReference type="OrthoDB" id="8391900at2"/>
<dbReference type="KEGG" id="rei:IE4771_PB00075"/>
<dbReference type="EMBL" id="CP006988">
    <property type="protein sequence ID" value="AIC29809.1"/>
    <property type="molecule type" value="Genomic_DNA"/>
</dbReference>
<gene>
    <name evidence="1" type="ORF">IE4771_PB00075</name>
    <name evidence="2" type="ORF">IE4771_PE00226</name>
</gene>
<organism evidence="1 3">
    <name type="scientific">Rhizobium etli bv. mimosae str. IE4771</name>
    <dbReference type="NCBI Taxonomy" id="1432050"/>
    <lineage>
        <taxon>Bacteria</taxon>
        <taxon>Pseudomonadati</taxon>
        <taxon>Pseudomonadota</taxon>
        <taxon>Alphaproteobacteria</taxon>
        <taxon>Hyphomicrobiales</taxon>
        <taxon>Rhizobiaceae</taxon>
        <taxon>Rhizobium/Agrobacterium group</taxon>
        <taxon>Rhizobium</taxon>
    </lineage>
</organism>